<evidence type="ECO:0000313" key="2">
    <source>
        <dbReference type="Proteomes" id="UP000270581"/>
    </source>
</evidence>
<dbReference type="InterPro" id="IPR055538">
    <property type="entry name" value="DUF7114"/>
</dbReference>
<dbReference type="RefSeq" id="WP_123124442.1">
    <property type="nucleotide sequence ID" value="NZ_RJJC01000001.1"/>
</dbReference>
<dbReference type="Pfam" id="PF23426">
    <property type="entry name" value="DUF7114"/>
    <property type="match status" value="1"/>
</dbReference>
<keyword evidence="2" id="KW-1185">Reference proteome</keyword>
<proteinExistence type="predicted"/>
<name>A0AAJ4RAB3_9EURY</name>
<dbReference type="AlphaFoldDB" id="A0AAJ4RAB3"/>
<sequence>MEEVAAVRDGAVSTVGDVVPDSFREDIVAFLDDGSFVPGVLTLLAADSVGRDTPDVLDRAVGVQLIYDGLRLTRRLAGDPPWTDTDDPTQANIDILAADVLVARGFYLLAETEAATDAVAVVQSFGHDQTVDRETGEERHELEVDILELALVAGASTGGGMPLETDALAREFAENYDDTTGFPDPGVLFDTAARERIEAVTGGSGRPLNRND</sequence>
<accession>A0AAJ4RAB3</accession>
<dbReference type="Proteomes" id="UP000270581">
    <property type="component" value="Unassembled WGS sequence"/>
</dbReference>
<gene>
    <name evidence="1" type="ORF">Nmn1133_11010</name>
</gene>
<reference evidence="1 2" key="1">
    <citation type="submission" date="2018-11" db="EMBL/GenBank/DDBJ databases">
        <title>Genome sequences of Natronomonas sp. CBA1133.</title>
        <authorList>
            <person name="Roh S.W."/>
            <person name="Cha I.-T."/>
        </authorList>
    </citation>
    <scope>NUCLEOTIDE SEQUENCE [LARGE SCALE GENOMIC DNA]</scope>
    <source>
        <strain evidence="1 2">CBA1133</strain>
    </source>
</reference>
<dbReference type="EMBL" id="RJJC01000001">
    <property type="protein sequence ID" value="RNJ27150.1"/>
    <property type="molecule type" value="Genomic_DNA"/>
</dbReference>
<evidence type="ECO:0000313" key="1">
    <source>
        <dbReference type="EMBL" id="RNJ27150.1"/>
    </source>
</evidence>
<organism evidence="1 2">
    <name type="scientific">Halosegnis longus</name>
    <dbReference type="NCBI Taxonomy" id="2216012"/>
    <lineage>
        <taxon>Archaea</taxon>
        <taxon>Methanobacteriati</taxon>
        <taxon>Methanobacteriota</taxon>
        <taxon>Stenosarchaea group</taxon>
        <taxon>Halobacteria</taxon>
        <taxon>Halobacteriales</taxon>
        <taxon>Natronomonadaceae</taxon>
        <taxon>Halosegnis</taxon>
    </lineage>
</organism>
<comment type="caution">
    <text evidence="1">The sequence shown here is derived from an EMBL/GenBank/DDBJ whole genome shotgun (WGS) entry which is preliminary data.</text>
</comment>
<protein>
    <submittedName>
        <fullName evidence="1">Uncharacterized protein</fullName>
    </submittedName>
</protein>